<feature type="region of interest" description="Disordered" evidence="1">
    <location>
        <begin position="42"/>
        <end position="69"/>
    </location>
</feature>
<dbReference type="Gene3D" id="2.30.30.40">
    <property type="entry name" value="SH3 Domains"/>
    <property type="match status" value="1"/>
</dbReference>
<keyword evidence="3" id="KW-1185">Reference proteome</keyword>
<comment type="caution">
    <text evidence="2">The sequence shown here is derived from an EMBL/GenBank/DDBJ whole genome shotgun (WGS) entry which is preliminary data.</text>
</comment>
<protein>
    <submittedName>
        <fullName evidence="2">SH3 domain-containing protein</fullName>
    </submittedName>
</protein>
<reference evidence="2 3" key="1">
    <citation type="submission" date="2018-06" db="EMBL/GenBank/DDBJ databases">
        <title>Genomic Encyclopedia of Archaeal and Bacterial Type Strains, Phase II (KMG-II): from individual species to whole genera.</title>
        <authorList>
            <person name="Goeker M."/>
        </authorList>
    </citation>
    <scope>NUCLEOTIDE SEQUENCE [LARGE SCALE GENOMIC DNA]</scope>
    <source>
        <strain evidence="2 3">DSM 17205</strain>
    </source>
</reference>
<sequence>MDLKKSFILILYFLVVMAAFISCKKETSENDSLDLSQKLQQEQTIDTTDNRKPSIPQEQPKPHNKLSERPIQKYVNAASGLNFRDAPNGKILGKFPFNSSIAIIGTTGVYDTIQDAGKKITGEWVKVKTYSTSVYVFDAFLSESYTEQEMLKSELRIFSMMTYNPDKNYPFVSLGDAFMGNYDDSNVKTLELNFTNQKDWTTLSKKDRKEYLKFLQLHENEQVHVYDYHRNKYFKFAIKELPLIAVSAYYDTDYYIGFDFKNKIQCDVACHQSFVAIGKENPFSEEGVTPILWEAIDIKKIEKPVLVYFHHYMKDYDINEAYIFRLDGHEYQYLQISFETQELPQRYVIIKDKNGRLIRQHHLTSSEGHGPTGFIRKGDADMPYSQQYAGNLFQGKPQVYFSFIDEYYDCNTIEFVDTTIPPIRISCDNRH</sequence>
<gene>
    <name evidence="2" type="ORF">LX97_02618</name>
</gene>
<name>A0ABX5PWP2_9FLAO</name>
<evidence type="ECO:0000313" key="2">
    <source>
        <dbReference type="EMBL" id="PZX39252.1"/>
    </source>
</evidence>
<dbReference type="RefSeq" id="WP_015364110.1">
    <property type="nucleotide sequence ID" value="NZ_QKZR01000004.1"/>
</dbReference>
<proteinExistence type="predicted"/>
<dbReference type="Proteomes" id="UP000248584">
    <property type="component" value="Unassembled WGS sequence"/>
</dbReference>
<dbReference type="EMBL" id="QKZR01000004">
    <property type="protein sequence ID" value="PZX39252.1"/>
    <property type="molecule type" value="Genomic_DNA"/>
</dbReference>
<evidence type="ECO:0000313" key="3">
    <source>
        <dbReference type="Proteomes" id="UP000248584"/>
    </source>
</evidence>
<dbReference type="PROSITE" id="PS51257">
    <property type="entry name" value="PROKAR_LIPOPROTEIN"/>
    <property type="match status" value="1"/>
</dbReference>
<organism evidence="2 3">
    <name type="scientific">Nonlabens dokdonensis</name>
    <dbReference type="NCBI Taxonomy" id="328515"/>
    <lineage>
        <taxon>Bacteria</taxon>
        <taxon>Pseudomonadati</taxon>
        <taxon>Bacteroidota</taxon>
        <taxon>Flavobacteriia</taxon>
        <taxon>Flavobacteriales</taxon>
        <taxon>Flavobacteriaceae</taxon>
        <taxon>Nonlabens</taxon>
    </lineage>
</organism>
<evidence type="ECO:0000256" key="1">
    <source>
        <dbReference type="SAM" id="MobiDB-lite"/>
    </source>
</evidence>
<accession>A0ABX5PWP2</accession>